<sequence>MLIDAFRALFWREFNTLHDGAAYFHVRPITVKRWLDGISPPNPMAEKLLIIKARGYLPNDLNWDGFKVNEERAVIITPDGREFAPRELEGFPLWRDQYYALRDRYGLIERPPVKPPLEPVTVFRGGRRQQAAPWIPTRDKMKR</sequence>
<evidence type="ECO:0008006" key="3">
    <source>
        <dbReference type="Google" id="ProtNLM"/>
    </source>
</evidence>
<accession>A0A377HMW0</accession>
<evidence type="ECO:0000313" key="1">
    <source>
        <dbReference type="EMBL" id="STO57466.1"/>
    </source>
</evidence>
<evidence type="ECO:0000313" key="2">
    <source>
        <dbReference type="Proteomes" id="UP000254512"/>
    </source>
</evidence>
<name>A0A377HMW0_GRIHO</name>
<dbReference type="EMBL" id="UGHD01000002">
    <property type="protein sequence ID" value="STO57466.1"/>
    <property type="molecule type" value="Genomic_DNA"/>
</dbReference>
<protein>
    <recommendedName>
        <fullName evidence="3">S-adenosylhomocysteine hydrolase</fullName>
    </recommendedName>
</protein>
<organism evidence="1 2">
    <name type="scientific">Grimontia hollisae</name>
    <name type="common">Vibrio hollisae</name>
    <dbReference type="NCBI Taxonomy" id="673"/>
    <lineage>
        <taxon>Bacteria</taxon>
        <taxon>Pseudomonadati</taxon>
        <taxon>Pseudomonadota</taxon>
        <taxon>Gammaproteobacteria</taxon>
        <taxon>Vibrionales</taxon>
        <taxon>Vibrionaceae</taxon>
        <taxon>Grimontia</taxon>
    </lineage>
</organism>
<dbReference type="Proteomes" id="UP000254512">
    <property type="component" value="Unassembled WGS sequence"/>
</dbReference>
<dbReference type="Pfam" id="PF12375">
    <property type="entry name" value="DUF3653"/>
    <property type="match status" value="1"/>
</dbReference>
<dbReference type="AlphaFoldDB" id="A0A377HMW0"/>
<gene>
    <name evidence="1" type="ORF">NCTC11645_01858</name>
</gene>
<proteinExistence type="predicted"/>
<reference evidence="1 2" key="1">
    <citation type="submission" date="2018-06" db="EMBL/GenBank/DDBJ databases">
        <authorList>
            <consortium name="Pathogen Informatics"/>
            <person name="Doyle S."/>
        </authorList>
    </citation>
    <scope>NUCLEOTIDE SEQUENCE [LARGE SCALE GENOMIC DNA]</scope>
    <source>
        <strain evidence="1 2">NCTC11645</strain>
    </source>
</reference>
<dbReference type="RefSeq" id="WP_115659756.1">
    <property type="nucleotide sequence ID" value="NZ_UGHD01000002.1"/>
</dbReference>
<dbReference type="InterPro" id="IPR021077">
    <property type="entry name" value="Phage_phi-Lf_Orf112"/>
</dbReference>